<dbReference type="SUPFAM" id="SSF53335">
    <property type="entry name" value="S-adenosyl-L-methionine-dependent methyltransferases"/>
    <property type="match status" value="1"/>
</dbReference>
<organism evidence="1 2">
    <name type="scientific">Futiania mangrovi</name>
    <dbReference type="NCBI Taxonomy" id="2959716"/>
    <lineage>
        <taxon>Bacteria</taxon>
        <taxon>Pseudomonadati</taxon>
        <taxon>Pseudomonadota</taxon>
        <taxon>Alphaproteobacteria</taxon>
        <taxon>Futianiales</taxon>
        <taxon>Futianiaceae</taxon>
        <taxon>Futiania</taxon>
    </lineage>
</organism>
<reference evidence="1" key="1">
    <citation type="submission" date="2022-06" db="EMBL/GenBank/DDBJ databases">
        <title>Isolation and Genomics of Futiania mangrovii gen. nov., sp. nov., a Rare and Metabolically-versatile member in the Class Alphaproteobacteria.</title>
        <authorList>
            <person name="Liu L."/>
            <person name="Huang W.-C."/>
            <person name="Pan J."/>
            <person name="Li J."/>
            <person name="Huang Y."/>
            <person name="Du H."/>
            <person name="Liu Y."/>
            <person name="Li M."/>
        </authorList>
    </citation>
    <scope>NUCLEOTIDE SEQUENCE</scope>
    <source>
        <strain evidence="1">FT118</strain>
    </source>
</reference>
<name>A0A9J6P912_9PROT</name>
<proteinExistence type="predicted"/>
<dbReference type="Proteomes" id="UP001055804">
    <property type="component" value="Unassembled WGS sequence"/>
</dbReference>
<gene>
    <name evidence="1" type="primary">metW</name>
    <name evidence="1" type="ORF">NJQ99_07945</name>
</gene>
<dbReference type="EMBL" id="JAMZFT010000002">
    <property type="protein sequence ID" value="MCP1336332.1"/>
    <property type="molecule type" value="Genomic_DNA"/>
</dbReference>
<dbReference type="PANTHER" id="PTHR43861">
    <property type="entry name" value="TRANS-ACONITATE 2-METHYLTRANSFERASE-RELATED"/>
    <property type="match status" value="1"/>
</dbReference>
<dbReference type="NCBIfam" id="TIGR02081">
    <property type="entry name" value="metW"/>
    <property type="match status" value="1"/>
</dbReference>
<accession>A0A9J6P912</accession>
<sequence length="207" mass="23296">MSGIVHRSERHDFRIISGMVSAGARVLDIGCGDGLLLDLLRREKQVRGRGIEIDQDEVGSAVARGLSVIQGDAEVYIADYPDGAFDYVILSQALQAMTDPRRMLEEMLRVGTRAIVSFPNFGYWKVRLHLLFKGTMPMTEALDEPWYATDNIHLCTIRDFVGLCDEMGVRIETAYTLNTRGRPRLTRSPRGHVNLTGEQAIFLLTRR</sequence>
<dbReference type="Gene3D" id="3.40.50.150">
    <property type="entry name" value="Vaccinia Virus protein VP39"/>
    <property type="match status" value="1"/>
</dbReference>
<evidence type="ECO:0000313" key="2">
    <source>
        <dbReference type="Proteomes" id="UP001055804"/>
    </source>
</evidence>
<comment type="caution">
    <text evidence="1">The sequence shown here is derived from an EMBL/GenBank/DDBJ whole genome shotgun (WGS) entry which is preliminary data.</text>
</comment>
<dbReference type="Pfam" id="PF07021">
    <property type="entry name" value="MetW"/>
    <property type="match status" value="1"/>
</dbReference>
<dbReference type="CDD" id="cd02440">
    <property type="entry name" value="AdoMet_MTases"/>
    <property type="match status" value="1"/>
</dbReference>
<dbReference type="RefSeq" id="WP_269332297.1">
    <property type="nucleotide sequence ID" value="NZ_JAMZFT010000002.1"/>
</dbReference>
<dbReference type="AlphaFoldDB" id="A0A9J6P912"/>
<keyword evidence="2" id="KW-1185">Reference proteome</keyword>
<dbReference type="InterPro" id="IPR029063">
    <property type="entry name" value="SAM-dependent_MTases_sf"/>
</dbReference>
<protein>
    <submittedName>
        <fullName evidence="1">Methionine biosynthesis protein MetW</fullName>
    </submittedName>
</protein>
<dbReference type="InterPro" id="IPR010743">
    <property type="entry name" value="Methionine_synth_MetW"/>
</dbReference>
<evidence type="ECO:0000313" key="1">
    <source>
        <dbReference type="EMBL" id="MCP1336332.1"/>
    </source>
</evidence>